<feature type="region of interest" description="Disordered" evidence="2">
    <location>
        <begin position="34"/>
        <end position="75"/>
    </location>
</feature>
<comment type="caution">
    <text evidence="3">The sequence shown here is derived from an EMBL/GenBank/DDBJ whole genome shotgun (WGS) entry which is preliminary data.</text>
</comment>
<dbReference type="GO" id="GO:0004519">
    <property type="term" value="F:endonuclease activity"/>
    <property type="evidence" value="ECO:0007669"/>
    <property type="project" value="UniProtKB-KW"/>
</dbReference>
<keyword evidence="1" id="KW-0175">Coiled coil</keyword>
<feature type="compositionally biased region" description="Low complexity" evidence="2">
    <location>
        <begin position="40"/>
        <end position="72"/>
    </location>
</feature>
<name>A0AAE1L6T9_9NEOP</name>
<feature type="region of interest" description="Disordered" evidence="2">
    <location>
        <begin position="181"/>
        <end position="222"/>
    </location>
</feature>
<keyword evidence="3" id="KW-0540">Nuclease</keyword>
<evidence type="ECO:0000313" key="5">
    <source>
        <dbReference type="Proteomes" id="UP001219518"/>
    </source>
</evidence>
<dbReference type="EMBL" id="JAHWGI010000057">
    <property type="protein sequence ID" value="KAK3908405.1"/>
    <property type="molecule type" value="Genomic_DNA"/>
</dbReference>
<evidence type="ECO:0000313" key="3">
    <source>
        <dbReference type="EMBL" id="KAK3908405.1"/>
    </source>
</evidence>
<feature type="coiled-coil region" evidence="1">
    <location>
        <begin position="256"/>
        <end position="303"/>
    </location>
</feature>
<accession>A0AAE1L6T9</accession>
<keyword evidence="3" id="KW-0255">Endonuclease</keyword>
<protein>
    <submittedName>
        <fullName evidence="3">Endonuclease MutS2</fullName>
    </submittedName>
</protein>
<feature type="compositionally biased region" description="Polar residues" evidence="2">
    <location>
        <begin position="181"/>
        <end position="201"/>
    </location>
</feature>
<dbReference type="Proteomes" id="UP001219518">
    <property type="component" value="Unassembled WGS sequence"/>
</dbReference>
<evidence type="ECO:0000256" key="1">
    <source>
        <dbReference type="SAM" id="Coils"/>
    </source>
</evidence>
<reference evidence="3" key="2">
    <citation type="journal article" date="2023" name="BMC Genomics">
        <title>Pest status, molecular evolution, and epigenetic factors derived from the genome assembly of Frankliniella fusca, a thysanopteran phytovirus vector.</title>
        <authorList>
            <person name="Catto M.A."/>
            <person name="Labadie P.E."/>
            <person name="Jacobson A.L."/>
            <person name="Kennedy G.G."/>
            <person name="Srinivasan R."/>
            <person name="Hunt B.G."/>
        </authorList>
    </citation>
    <scope>NUCLEOTIDE SEQUENCE</scope>
    <source>
        <strain evidence="3">PL_HMW_Pooled</strain>
    </source>
</reference>
<sequence>MNLQVNKPSQPLILSKEQLQQMIQLGSMRIISKSAAPEPSSAASSSTALSSTASSSTALSSTASSSTASSTSKPQFWSDSLTKRLLDIAVPKRSMNRKSKDPKFWSEVAAELDSGMNGIQCRNKYFNLNKSRTQKKATAGSSGSAPANYTACERHMEDLMWALKDPLEIPDEDTAHISSPLNASTHDTPNDEMTQTPQTPVCTPYRKKVRQPHGSGSRQAAVRSTLQSQWISFLKRSDERQKSRLDKEEKKWALIEEQLNIKRDKVNTEKERLKFEKSKYEHKKLREKRKEEQMRRLIEIEEERLKILHDMRIASDSC</sequence>
<organism evidence="3 5">
    <name type="scientific">Frankliniella fusca</name>
    <dbReference type="NCBI Taxonomy" id="407009"/>
    <lineage>
        <taxon>Eukaryota</taxon>
        <taxon>Metazoa</taxon>
        <taxon>Ecdysozoa</taxon>
        <taxon>Arthropoda</taxon>
        <taxon>Hexapoda</taxon>
        <taxon>Insecta</taxon>
        <taxon>Pterygota</taxon>
        <taxon>Neoptera</taxon>
        <taxon>Paraneoptera</taxon>
        <taxon>Thysanoptera</taxon>
        <taxon>Terebrantia</taxon>
        <taxon>Thripoidea</taxon>
        <taxon>Thripidae</taxon>
        <taxon>Frankliniella</taxon>
    </lineage>
</organism>
<proteinExistence type="predicted"/>
<evidence type="ECO:0000256" key="2">
    <source>
        <dbReference type="SAM" id="MobiDB-lite"/>
    </source>
</evidence>
<reference evidence="3" key="1">
    <citation type="submission" date="2021-07" db="EMBL/GenBank/DDBJ databases">
        <authorList>
            <person name="Catto M.A."/>
            <person name="Jacobson A."/>
            <person name="Kennedy G."/>
            <person name="Labadie P."/>
            <person name="Hunt B.G."/>
            <person name="Srinivasan R."/>
        </authorList>
    </citation>
    <scope>NUCLEOTIDE SEQUENCE</scope>
    <source>
        <strain evidence="3">PL_HMW_Pooled</strain>
        <tissue evidence="3">Head</tissue>
    </source>
</reference>
<keyword evidence="3" id="KW-0378">Hydrolase</keyword>
<keyword evidence="5" id="KW-1185">Reference proteome</keyword>
<dbReference type="AlphaFoldDB" id="A0AAE1L6T9"/>
<gene>
    <name evidence="3" type="ORF">KUF71_003289</name>
    <name evidence="4" type="ORF">KUF71_019827</name>
</gene>
<evidence type="ECO:0000313" key="4">
    <source>
        <dbReference type="EMBL" id="KAK3909818.1"/>
    </source>
</evidence>
<dbReference type="EMBL" id="JAHWGI010000122">
    <property type="protein sequence ID" value="KAK3909818.1"/>
    <property type="molecule type" value="Genomic_DNA"/>
</dbReference>